<dbReference type="Pfam" id="PF01612">
    <property type="entry name" value="DNA_pol_A_exo1"/>
    <property type="match status" value="1"/>
</dbReference>
<reference evidence="4" key="1">
    <citation type="submission" date="2025-08" db="UniProtKB">
        <authorList>
            <consortium name="RefSeq"/>
        </authorList>
    </citation>
    <scope>IDENTIFICATION</scope>
    <source>
        <tissue evidence="4">Whole Larva</tissue>
    </source>
</reference>
<dbReference type="SMART" id="SM00474">
    <property type="entry name" value="35EXOc"/>
    <property type="match status" value="1"/>
</dbReference>
<feature type="compositionally biased region" description="Polar residues" evidence="1">
    <location>
        <begin position="338"/>
        <end position="355"/>
    </location>
</feature>
<sequence>MEAMQYEQARNMTLLFFFERLLDKGEPRTLHDLSCQFGSKGFTKEMRQIAGGSQSGLKKFLAQYPALFAIDGDYVNINMYQNNKEGKDSPGGQKDYAVQAVEYFSEKLAQYGEGTEVPIRSLLGHRSQASPEVRHVSGQHFHEFREFLLKHPESFALDDEKETVVLKNFDSVRSHCQEHFTVNVHIDPEITQNLLDFFAQCIEVKGPILVEQLFQIVSCTLPESMWSNLFNTPAHLTSFLRLFSDSFHIQSNLVTLLQHPKVSQKHINAQILNQQNLQPNKIKEQQQNKDSVVASTVVDTASGDEEIKSRMQQETKNIKNLEVNNITDDAKQYIEKVQTGSSSSAPKLSPPTSISDRLKQPKLQQQRLEEEKKCKSPEPVDCSSNSDAANERKGLNFKLGKAPWSVEDNNEEKRAQQPVTTTAATPAVKVNNANNQTLKQRINSLVLKTLQENTGRDQKSMMNQQVVAKEAWKNRIFQNTRVICNLKECQMVVEEIMTSGGGGGKRKTGSRKPVCANSDDPLWPFGGDKVVVAFDCEGINLGIKGQVTLMQIATMNGYAYIFDLITCASMMDGGGLKKILESPDVIKIIHDCRNDSVNLFKQFNVTLRSVFDTQAAHAVLSFQESGKPVYKAKSVALNAFCQAYGATINPMKEQLKNIYRRDQKYWSRRPLSREMILYAAADVLSLVHENLYTAMVRNIAPENRKLMLELCEEQIYLHINPDDVKLKKRQRKTETEVAELRVKLSQPAKSIVLSNREVRLLRYIELTEEEKEKLKTSTKVAKKLEKLENQGGQDRDFSSDEEDNDNDYPSIESDATSPRNSEPTSLTESMQLIDTILGDNKIDRLDKIDKLEAILSAASLLPQSEQQDGGIKCCSCGCHRNGNREVNSNDRIISPSSNSFVSACVEVTLPHGCRSIETQTLSTGDVVVTKIHFNETAE</sequence>
<dbReference type="GeneID" id="108561198"/>
<feature type="compositionally biased region" description="Basic and acidic residues" evidence="1">
    <location>
        <begin position="785"/>
        <end position="798"/>
    </location>
</feature>
<dbReference type="InterPro" id="IPR056589">
    <property type="entry name" value="WH_Egal-1"/>
</dbReference>
<dbReference type="Pfam" id="PF23713">
    <property type="entry name" value="WHD_Egal"/>
    <property type="match status" value="3"/>
</dbReference>
<feature type="compositionally biased region" description="Basic and acidic residues" evidence="1">
    <location>
        <begin position="367"/>
        <end position="378"/>
    </location>
</feature>
<evidence type="ECO:0000313" key="3">
    <source>
        <dbReference type="Proteomes" id="UP000695000"/>
    </source>
</evidence>
<protein>
    <submittedName>
        <fullName evidence="4">Uncharacterized protein LOC108561198</fullName>
    </submittedName>
</protein>
<proteinExistence type="predicted"/>
<dbReference type="Gene3D" id="3.30.420.10">
    <property type="entry name" value="Ribonuclease H-like superfamily/Ribonuclease H"/>
    <property type="match status" value="1"/>
</dbReference>
<evidence type="ECO:0000313" key="4">
    <source>
        <dbReference type="RefSeq" id="XP_017774529.1"/>
    </source>
</evidence>
<dbReference type="CDD" id="cd06148">
    <property type="entry name" value="Egl_like_exo"/>
    <property type="match status" value="1"/>
</dbReference>
<feature type="region of interest" description="Disordered" evidence="1">
    <location>
        <begin position="785"/>
        <end position="827"/>
    </location>
</feature>
<accession>A0ABM1MIX9</accession>
<dbReference type="InterPro" id="IPR012337">
    <property type="entry name" value="RNaseH-like_sf"/>
</dbReference>
<dbReference type="RefSeq" id="XP_017774529.1">
    <property type="nucleotide sequence ID" value="XM_017919040.1"/>
</dbReference>
<dbReference type="Proteomes" id="UP000695000">
    <property type="component" value="Unplaced"/>
</dbReference>
<feature type="compositionally biased region" description="Polar residues" evidence="1">
    <location>
        <begin position="813"/>
        <end position="827"/>
    </location>
</feature>
<dbReference type="InterPro" id="IPR002562">
    <property type="entry name" value="3'-5'_exonuclease_dom"/>
</dbReference>
<dbReference type="PANTHER" id="PTHR46814:SF1">
    <property type="entry name" value="EGALITARIAN, ISOFORM B"/>
    <property type="match status" value="1"/>
</dbReference>
<dbReference type="SUPFAM" id="SSF53098">
    <property type="entry name" value="Ribonuclease H-like"/>
    <property type="match status" value="1"/>
</dbReference>
<name>A0ABM1MIX9_NICVS</name>
<dbReference type="InterPro" id="IPR036397">
    <property type="entry name" value="RNaseH_sf"/>
</dbReference>
<evidence type="ECO:0000256" key="1">
    <source>
        <dbReference type="SAM" id="MobiDB-lite"/>
    </source>
</evidence>
<feature type="domain" description="3'-5' exonuclease" evidence="2">
    <location>
        <begin position="480"/>
        <end position="700"/>
    </location>
</feature>
<feature type="region of interest" description="Disordered" evidence="1">
    <location>
        <begin position="337"/>
        <end position="393"/>
    </location>
</feature>
<dbReference type="PANTHER" id="PTHR46814">
    <property type="entry name" value="EGALITARIAN, ISOFORM B"/>
    <property type="match status" value="1"/>
</dbReference>
<organism evidence="3 4">
    <name type="scientific">Nicrophorus vespilloides</name>
    <name type="common">Boreal carrion beetle</name>
    <dbReference type="NCBI Taxonomy" id="110193"/>
    <lineage>
        <taxon>Eukaryota</taxon>
        <taxon>Metazoa</taxon>
        <taxon>Ecdysozoa</taxon>
        <taxon>Arthropoda</taxon>
        <taxon>Hexapoda</taxon>
        <taxon>Insecta</taxon>
        <taxon>Pterygota</taxon>
        <taxon>Neoptera</taxon>
        <taxon>Endopterygota</taxon>
        <taxon>Coleoptera</taxon>
        <taxon>Polyphaga</taxon>
        <taxon>Staphyliniformia</taxon>
        <taxon>Silphidae</taxon>
        <taxon>Nicrophorinae</taxon>
        <taxon>Nicrophorus</taxon>
    </lineage>
</organism>
<keyword evidence="3" id="KW-1185">Reference proteome</keyword>
<evidence type="ECO:0000259" key="2">
    <source>
        <dbReference type="SMART" id="SM00474"/>
    </source>
</evidence>
<gene>
    <name evidence="4" type="primary">LOC108561198</name>
</gene>